<sequence length="197" mass="22272">MDGDILRMGSMLSLREDEVTGVIIPETAWSRAEANYQLTLVGRLLSHRSGNFEALRNLLQNLIRPVRGMLCNMISEDRFCLVFNHQEDLRRALAMRPWTFDRNLILLQRVAPGEDPTTISLDWSPFFVNIHDLCYGQRSLDVVCYIGSSLGKWEDADCITPDVAWFEVVRIRVLLNATLPFKRALTLCSDTGAAAGV</sequence>
<dbReference type="EMBL" id="JACGWO010000002">
    <property type="protein sequence ID" value="KAK4434172.1"/>
    <property type="molecule type" value="Genomic_DNA"/>
</dbReference>
<dbReference type="AlphaFoldDB" id="A0AAE1YQ68"/>
<dbReference type="Pfam" id="PF14111">
    <property type="entry name" value="DUF4283"/>
    <property type="match status" value="1"/>
</dbReference>
<protein>
    <recommendedName>
        <fullName evidence="1">DUF4283 domain-containing protein</fullName>
    </recommendedName>
</protein>
<evidence type="ECO:0000313" key="2">
    <source>
        <dbReference type="EMBL" id="KAK4434172.1"/>
    </source>
</evidence>
<feature type="domain" description="DUF4283" evidence="1">
    <location>
        <begin position="34"/>
        <end position="117"/>
    </location>
</feature>
<dbReference type="PANTHER" id="PTHR31286">
    <property type="entry name" value="GLYCINE-RICH CELL WALL STRUCTURAL PROTEIN 1.8-LIKE"/>
    <property type="match status" value="1"/>
</dbReference>
<organism evidence="2 3">
    <name type="scientific">Sesamum alatum</name>
    <dbReference type="NCBI Taxonomy" id="300844"/>
    <lineage>
        <taxon>Eukaryota</taxon>
        <taxon>Viridiplantae</taxon>
        <taxon>Streptophyta</taxon>
        <taxon>Embryophyta</taxon>
        <taxon>Tracheophyta</taxon>
        <taxon>Spermatophyta</taxon>
        <taxon>Magnoliopsida</taxon>
        <taxon>eudicotyledons</taxon>
        <taxon>Gunneridae</taxon>
        <taxon>Pentapetalae</taxon>
        <taxon>asterids</taxon>
        <taxon>lamiids</taxon>
        <taxon>Lamiales</taxon>
        <taxon>Pedaliaceae</taxon>
        <taxon>Sesamum</taxon>
    </lineage>
</organism>
<proteinExistence type="predicted"/>
<gene>
    <name evidence="2" type="ORF">Salat_0579900</name>
</gene>
<name>A0AAE1YQ68_9LAMI</name>
<keyword evidence="3" id="KW-1185">Reference proteome</keyword>
<reference evidence="2" key="2">
    <citation type="journal article" date="2024" name="Plant">
        <title>Genomic evolution and insights into agronomic trait innovations of Sesamum species.</title>
        <authorList>
            <person name="Miao H."/>
            <person name="Wang L."/>
            <person name="Qu L."/>
            <person name="Liu H."/>
            <person name="Sun Y."/>
            <person name="Le M."/>
            <person name="Wang Q."/>
            <person name="Wei S."/>
            <person name="Zheng Y."/>
            <person name="Lin W."/>
            <person name="Duan Y."/>
            <person name="Cao H."/>
            <person name="Xiong S."/>
            <person name="Wang X."/>
            <person name="Wei L."/>
            <person name="Li C."/>
            <person name="Ma Q."/>
            <person name="Ju M."/>
            <person name="Zhao R."/>
            <person name="Li G."/>
            <person name="Mu C."/>
            <person name="Tian Q."/>
            <person name="Mei H."/>
            <person name="Zhang T."/>
            <person name="Gao T."/>
            <person name="Zhang H."/>
        </authorList>
    </citation>
    <scope>NUCLEOTIDE SEQUENCE</scope>
    <source>
        <strain evidence="2">3651</strain>
    </source>
</reference>
<evidence type="ECO:0000259" key="1">
    <source>
        <dbReference type="Pfam" id="PF14111"/>
    </source>
</evidence>
<reference evidence="2" key="1">
    <citation type="submission" date="2020-06" db="EMBL/GenBank/DDBJ databases">
        <authorList>
            <person name="Li T."/>
            <person name="Hu X."/>
            <person name="Zhang T."/>
            <person name="Song X."/>
            <person name="Zhang H."/>
            <person name="Dai N."/>
            <person name="Sheng W."/>
            <person name="Hou X."/>
            <person name="Wei L."/>
        </authorList>
    </citation>
    <scope>NUCLEOTIDE SEQUENCE</scope>
    <source>
        <strain evidence="2">3651</strain>
        <tissue evidence="2">Leaf</tissue>
    </source>
</reference>
<accession>A0AAE1YQ68</accession>
<dbReference type="Proteomes" id="UP001293254">
    <property type="component" value="Unassembled WGS sequence"/>
</dbReference>
<dbReference type="PANTHER" id="PTHR31286:SF153">
    <property type="entry name" value="DUF4283 DOMAIN PROTEIN"/>
    <property type="match status" value="1"/>
</dbReference>
<dbReference type="InterPro" id="IPR040256">
    <property type="entry name" value="At4g02000-like"/>
</dbReference>
<comment type="caution">
    <text evidence="2">The sequence shown here is derived from an EMBL/GenBank/DDBJ whole genome shotgun (WGS) entry which is preliminary data.</text>
</comment>
<evidence type="ECO:0000313" key="3">
    <source>
        <dbReference type="Proteomes" id="UP001293254"/>
    </source>
</evidence>
<dbReference type="InterPro" id="IPR025558">
    <property type="entry name" value="DUF4283"/>
</dbReference>